<sequence length="92" mass="10116">MAVDKNSRYAKSGRVAWMRADGSRVELIGPTPRPARAAIFAAMATDTDRLDTLATRYYRDPLKLWRIADASAALDPFDAVVPGMPVQIPPDK</sequence>
<dbReference type="AlphaFoldDB" id="A0A1I5FQZ5"/>
<evidence type="ECO:0000313" key="2">
    <source>
        <dbReference type="EMBL" id="QLH16882.1"/>
    </source>
</evidence>
<name>A0A1I5FQZ5_PARPN</name>
<proteinExistence type="predicted"/>
<gene>
    <name evidence="3" type="ORF">BDE18_4049</name>
    <name evidence="1" type="ORF">ESD82_08820</name>
    <name evidence="2" type="ORF">HYQ43_21985</name>
</gene>
<reference evidence="1 5" key="2">
    <citation type="submission" date="2019-01" db="EMBL/GenBank/DDBJ databases">
        <title>Complete Genome Sequence and Annotation of the Paracoccus pantotrophus type strain DSM 2944.</title>
        <authorList>
            <person name="Bockwoldt J.A."/>
            <person name="Zimmermann M."/>
            <person name="Tiso T."/>
            <person name="Blank L.M."/>
        </authorList>
    </citation>
    <scope>NUCLEOTIDE SEQUENCE [LARGE SCALE GENOMIC DNA]</scope>
    <source>
        <strain evidence="1 5">DSM 2944</strain>
        <plasmid evidence="1">pPAN2</plasmid>
        <plasmid evidence="5">ppan2</plasmid>
    </source>
</reference>
<dbReference type="KEGG" id="ppan:ESD82_08820"/>
<dbReference type="OrthoDB" id="9809850at2"/>
<protein>
    <recommendedName>
        <fullName evidence="7">LysM domain-containing protein</fullName>
    </recommendedName>
</protein>
<dbReference type="RefSeq" id="WP_074990482.1">
    <property type="nucleotide sequence ID" value="NZ_CP044425.1"/>
</dbReference>
<geneLocation type="plasmid" evidence="5">
    <name>ppan2</name>
</geneLocation>
<evidence type="ECO:0000313" key="4">
    <source>
        <dbReference type="Proteomes" id="UP000273626"/>
    </source>
</evidence>
<geneLocation type="plasmid" evidence="1">
    <name>pPAN2</name>
</geneLocation>
<geneLocation type="plasmid" evidence="2 6">
    <name>unnamed1</name>
</geneLocation>
<evidence type="ECO:0000313" key="1">
    <source>
        <dbReference type="EMBL" id="QFG36308.1"/>
    </source>
</evidence>
<organism evidence="2 6">
    <name type="scientific">Paracoccus pantotrophus</name>
    <name type="common">Thiosphaera pantotropha</name>
    <dbReference type="NCBI Taxonomy" id="82367"/>
    <lineage>
        <taxon>Bacteria</taxon>
        <taxon>Pseudomonadati</taxon>
        <taxon>Pseudomonadota</taxon>
        <taxon>Alphaproteobacteria</taxon>
        <taxon>Rhodobacterales</taxon>
        <taxon>Paracoccaceae</taxon>
        <taxon>Paracoccus</taxon>
    </lineage>
</organism>
<dbReference type="Proteomes" id="UP000509322">
    <property type="component" value="Plasmid unnamed1"/>
</dbReference>
<dbReference type="EMBL" id="CP058691">
    <property type="protein sequence ID" value="QLH16882.1"/>
    <property type="molecule type" value="Genomic_DNA"/>
</dbReference>
<dbReference type="Proteomes" id="UP000326453">
    <property type="component" value="Plasmid pPAN2"/>
</dbReference>
<evidence type="ECO:0008006" key="7">
    <source>
        <dbReference type="Google" id="ProtNLM"/>
    </source>
</evidence>
<reference evidence="3 4" key="1">
    <citation type="submission" date="2018-10" db="EMBL/GenBank/DDBJ databases">
        <title>Genomic Encyclopedia of Archaeal and Bacterial Type Strains, Phase II (KMG-II): from individual species to whole genera.</title>
        <authorList>
            <person name="Goeker M."/>
        </authorList>
    </citation>
    <scope>NUCLEOTIDE SEQUENCE [LARGE SCALE GENOMIC DNA]</scope>
    <source>
        <strain evidence="4">ATCC 35512 / DSM 2944 / CIP 106514 / LMD 82.5 / NBRC 102493 / NCCB 82005 / GB17</strain>
        <strain evidence="3">DSM 2944</strain>
    </source>
</reference>
<dbReference type="GeneID" id="51370666"/>
<reference evidence="2 6" key="3">
    <citation type="submission" date="2020-07" db="EMBL/GenBank/DDBJ databases">
        <title>The complete genome of Paracoccus pantotrophus ACCC 10489.</title>
        <authorList>
            <person name="Si Y."/>
        </authorList>
    </citation>
    <scope>NUCLEOTIDE SEQUENCE [LARGE SCALE GENOMIC DNA]</scope>
    <source>
        <strain evidence="2 6">ACCC10489</strain>
        <plasmid evidence="2 6">unnamed1</plasmid>
    </source>
</reference>
<keyword evidence="4" id="KW-1185">Reference proteome</keyword>
<accession>A0A1I5FQZ5</accession>
<keyword evidence="2" id="KW-0614">Plasmid</keyword>
<evidence type="ECO:0000313" key="5">
    <source>
        <dbReference type="Proteomes" id="UP000326453"/>
    </source>
</evidence>
<dbReference type="EMBL" id="CP044425">
    <property type="protein sequence ID" value="QFG36308.1"/>
    <property type="molecule type" value="Genomic_DNA"/>
</dbReference>
<evidence type="ECO:0000313" key="3">
    <source>
        <dbReference type="EMBL" id="RKS43109.1"/>
    </source>
</evidence>
<dbReference type="EMBL" id="RBLI01000003">
    <property type="protein sequence ID" value="RKS43109.1"/>
    <property type="molecule type" value="Genomic_DNA"/>
</dbReference>
<dbReference type="Proteomes" id="UP000273626">
    <property type="component" value="Unassembled WGS sequence"/>
</dbReference>
<evidence type="ECO:0000313" key="6">
    <source>
        <dbReference type="Proteomes" id="UP000509322"/>
    </source>
</evidence>